<dbReference type="EMBL" id="JARQWQ010000053">
    <property type="protein sequence ID" value="KAK2556869.1"/>
    <property type="molecule type" value="Genomic_DNA"/>
</dbReference>
<feature type="coiled-coil region" evidence="1">
    <location>
        <begin position="28"/>
        <end position="55"/>
    </location>
</feature>
<name>A0AAD9Q940_ACRCE</name>
<evidence type="ECO:0000313" key="2">
    <source>
        <dbReference type="EMBL" id="KAK2556869.1"/>
    </source>
</evidence>
<proteinExistence type="predicted"/>
<reference evidence="2" key="1">
    <citation type="journal article" date="2023" name="G3 (Bethesda)">
        <title>Whole genome assembly and annotation of the endangered Caribbean coral Acropora cervicornis.</title>
        <authorList>
            <person name="Selwyn J.D."/>
            <person name="Vollmer S.V."/>
        </authorList>
    </citation>
    <scope>NUCLEOTIDE SEQUENCE</scope>
    <source>
        <strain evidence="2">K2</strain>
    </source>
</reference>
<evidence type="ECO:0000313" key="3">
    <source>
        <dbReference type="Proteomes" id="UP001249851"/>
    </source>
</evidence>
<sequence>MNLINHYYRETSFTVTAKQGLDLIKTAFDQVKADLQSLTNRMNNAKEHCHDLQTNWAPGSFNYVMFLDRQNVQCPPSHFLVSFRLQRKGDYNNADVRYLYKCCQFML</sequence>
<organism evidence="2 3">
    <name type="scientific">Acropora cervicornis</name>
    <name type="common">Staghorn coral</name>
    <dbReference type="NCBI Taxonomy" id="6130"/>
    <lineage>
        <taxon>Eukaryota</taxon>
        <taxon>Metazoa</taxon>
        <taxon>Cnidaria</taxon>
        <taxon>Anthozoa</taxon>
        <taxon>Hexacorallia</taxon>
        <taxon>Scleractinia</taxon>
        <taxon>Astrocoeniina</taxon>
        <taxon>Acroporidae</taxon>
        <taxon>Acropora</taxon>
    </lineage>
</organism>
<dbReference type="Proteomes" id="UP001249851">
    <property type="component" value="Unassembled WGS sequence"/>
</dbReference>
<accession>A0AAD9Q940</accession>
<keyword evidence="1" id="KW-0175">Coiled coil</keyword>
<comment type="caution">
    <text evidence="2">The sequence shown here is derived from an EMBL/GenBank/DDBJ whole genome shotgun (WGS) entry which is preliminary data.</text>
</comment>
<reference evidence="2" key="2">
    <citation type="journal article" date="2023" name="Science">
        <title>Genomic signatures of disease resistance in endangered staghorn corals.</title>
        <authorList>
            <person name="Vollmer S.V."/>
            <person name="Selwyn J.D."/>
            <person name="Despard B.A."/>
            <person name="Roesel C.L."/>
        </authorList>
    </citation>
    <scope>NUCLEOTIDE SEQUENCE</scope>
    <source>
        <strain evidence="2">K2</strain>
    </source>
</reference>
<protein>
    <submittedName>
        <fullName evidence="2">Uncharacterized protein</fullName>
    </submittedName>
</protein>
<dbReference type="AlphaFoldDB" id="A0AAD9Q940"/>
<keyword evidence="3" id="KW-1185">Reference proteome</keyword>
<evidence type="ECO:0000256" key="1">
    <source>
        <dbReference type="SAM" id="Coils"/>
    </source>
</evidence>
<gene>
    <name evidence="2" type="ORF">P5673_021081</name>
</gene>